<dbReference type="RefSeq" id="WP_235000911.1">
    <property type="nucleotide sequence ID" value="NZ_FUWS01000005.1"/>
</dbReference>
<accession>A0A1T4QFL1</accession>
<dbReference type="SUPFAM" id="SSF49695">
    <property type="entry name" value="gamma-Crystallin-like"/>
    <property type="match status" value="1"/>
</dbReference>
<dbReference type="Gene3D" id="2.60.20.10">
    <property type="entry name" value="Crystallins"/>
    <property type="match status" value="1"/>
</dbReference>
<protein>
    <recommendedName>
        <fullName evidence="5">Beta/gamma crystallin 'Greek key' domain-containing protein</fullName>
    </recommendedName>
</protein>
<keyword evidence="4" id="KW-0732">Signal</keyword>
<dbReference type="InterPro" id="IPR001064">
    <property type="entry name" value="Beta/gamma_crystallin"/>
</dbReference>
<evidence type="ECO:0000256" key="3">
    <source>
        <dbReference type="SAM" id="MobiDB-lite"/>
    </source>
</evidence>
<dbReference type="AlphaFoldDB" id="A0A1T4QFL1"/>
<evidence type="ECO:0000313" key="7">
    <source>
        <dbReference type="Proteomes" id="UP000190637"/>
    </source>
</evidence>
<evidence type="ECO:0000256" key="1">
    <source>
        <dbReference type="ARBA" id="ARBA00009646"/>
    </source>
</evidence>
<feature type="region of interest" description="Disordered" evidence="3">
    <location>
        <begin position="114"/>
        <end position="136"/>
    </location>
</feature>
<sequence>MKRIGTAAAVAAAGLVGLLGAATPVTAAESTIAGAPATRSLYVYEHDDFGGRSARLTANDGNFINNTWGGGSGGNINDNISSFRNTGSNRALLYTHADYGGTYYTALGHSEDKDLSNNSNNPSNFDNRASSVRFVS</sequence>
<evidence type="ECO:0000256" key="2">
    <source>
        <dbReference type="ARBA" id="ARBA00022737"/>
    </source>
</evidence>
<organism evidence="6 7">
    <name type="scientific">Marinactinospora thermotolerans DSM 45154</name>
    <dbReference type="NCBI Taxonomy" id="1122192"/>
    <lineage>
        <taxon>Bacteria</taxon>
        <taxon>Bacillati</taxon>
        <taxon>Actinomycetota</taxon>
        <taxon>Actinomycetes</taxon>
        <taxon>Streptosporangiales</taxon>
        <taxon>Nocardiopsidaceae</taxon>
        <taxon>Marinactinospora</taxon>
    </lineage>
</organism>
<dbReference type="Pfam" id="PF03995">
    <property type="entry name" value="Inhibitor_I36"/>
    <property type="match status" value="1"/>
</dbReference>
<evidence type="ECO:0000313" key="6">
    <source>
        <dbReference type="EMBL" id="SKA02281.1"/>
    </source>
</evidence>
<gene>
    <name evidence="6" type="ORF">SAMN02745673_02196</name>
</gene>
<comment type="similarity">
    <text evidence="1">Belongs to the beta/gamma-crystallin family.</text>
</comment>
<feature type="domain" description="Beta/gamma crystallin 'Greek key'" evidence="5">
    <location>
        <begin position="39"/>
        <end position="87"/>
    </location>
</feature>
<keyword evidence="2" id="KW-0677">Repeat</keyword>
<dbReference type="EMBL" id="FUWS01000005">
    <property type="protein sequence ID" value="SKA02281.1"/>
    <property type="molecule type" value="Genomic_DNA"/>
</dbReference>
<reference evidence="6 7" key="1">
    <citation type="submission" date="2017-02" db="EMBL/GenBank/DDBJ databases">
        <authorList>
            <person name="Peterson S.W."/>
        </authorList>
    </citation>
    <scope>NUCLEOTIDE SEQUENCE [LARGE SCALE GENOMIC DNA]</scope>
    <source>
        <strain evidence="6 7">DSM 45154</strain>
    </source>
</reference>
<name>A0A1T4QFL1_9ACTN</name>
<evidence type="ECO:0000256" key="4">
    <source>
        <dbReference type="SAM" id="SignalP"/>
    </source>
</evidence>
<dbReference type="Proteomes" id="UP000190637">
    <property type="component" value="Unassembled WGS sequence"/>
</dbReference>
<proteinExistence type="inferred from homology"/>
<keyword evidence="7" id="KW-1185">Reference proteome</keyword>
<dbReference type="PROSITE" id="PS50915">
    <property type="entry name" value="CRYSTALLIN_BETA_GAMMA"/>
    <property type="match status" value="1"/>
</dbReference>
<feature type="chain" id="PRO_5012843352" description="Beta/gamma crystallin 'Greek key' domain-containing protein" evidence="4">
    <location>
        <begin position="28"/>
        <end position="136"/>
    </location>
</feature>
<evidence type="ECO:0000259" key="5">
    <source>
        <dbReference type="PROSITE" id="PS50915"/>
    </source>
</evidence>
<feature type="signal peptide" evidence="4">
    <location>
        <begin position="1"/>
        <end position="27"/>
    </location>
</feature>
<dbReference type="InterPro" id="IPR011024">
    <property type="entry name" value="G_crystallin-like"/>
</dbReference>